<dbReference type="OrthoDB" id="152799at2"/>
<protein>
    <submittedName>
        <fullName evidence="2">1-acyl-sn-glycerol-3-phosphate acyltransferase</fullName>
    </submittedName>
</protein>
<keyword evidence="2" id="KW-0012">Acyltransferase</keyword>
<dbReference type="InterPro" id="IPR002123">
    <property type="entry name" value="Plipid/glycerol_acylTrfase"/>
</dbReference>
<evidence type="ECO:0000259" key="1">
    <source>
        <dbReference type="SMART" id="SM00563"/>
    </source>
</evidence>
<dbReference type="Proteomes" id="UP000199072">
    <property type="component" value="Unassembled WGS sequence"/>
</dbReference>
<sequence>MVPTRKKEFWSALYIGYVRWWIKRNFKEVNIQPFEPKAGHSVLMLCNHFSWWDGFIANWTAVYNLKRRYHVMMQQDQFDARSYLRYIGAYSIKKGSRELLESLTYSAGLLDDPRNMIVIFPQGELYSNHETHIHVEKGVYKLIEQIKGPCQIVYHCILIDYFESLKPRAYVHQFDCGVAGEVTFDELKERINNFHKQALKNQINMEH</sequence>
<reference evidence="2 3" key="1">
    <citation type="submission" date="2016-10" db="EMBL/GenBank/DDBJ databases">
        <authorList>
            <person name="de Groot N.N."/>
        </authorList>
    </citation>
    <scope>NUCLEOTIDE SEQUENCE [LARGE SCALE GENOMIC DNA]</scope>
    <source>
        <strain evidence="2 3">47C3B</strain>
    </source>
</reference>
<accession>A0A1G7DWX4</accession>
<evidence type="ECO:0000313" key="2">
    <source>
        <dbReference type="EMBL" id="SDE55706.1"/>
    </source>
</evidence>
<gene>
    <name evidence="2" type="ORF">SAMN05216464_107157</name>
</gene>
<dbReference type="RefSeq" id="WP_091150517.1">
    <property type="nucleotide sequence ID" value="NZ_FNAI01000007.1"/>
</dbReference>
<dbReference type="AlphaFoldDB" id="A0A1G7DWX4"/>
<dbReference type="SMART" id="SM00563">
    <property type="entry name" value="PlsC"/>
    <property type="match status" value="1"/>
</dbReference>
<evidence type="ECO:0000313" key="3">
    <source>
        <dbReference type="Proteomes" id="UP000199072"/>
    </source>
</evidence>
<feature type="domain" description="Phospholipid/glycerol acyltransferase" evidence="1">
    <location>
        <begin position="42"/>
        <end position="155"/>
    </location>
</feature>
<dbReference type="SUPFAM" id="SSF69593">
    <property type="entry name" value="Glycerol-3-phosphate (1)-acyltransferase"/>
    <property type="match status" value="1"/>
</dbReference>
<organism evidence="2 3">
    <name type="scientific">Mucilaginibacter pineti</name>
    <dbReference type="NCBI Taxonomy" id="1391627"/>
    <lineage>
        <taxon>Bacteria</taxon>
        <taxon>Pseudomonadati</taxon>
        <taxon>Bacteroidota</taxon>
        <taxon>Sphingobacteriia</taxon>
        <taxon>Sphingobacteriales</taxon>
        <taxon>Sphingobacteriaceae</taxon>
        <taxon>Mucilaginibacter</taxon>
    </lineage>
</organism>
<keyword evidence="2" id="KW-0808">Transferase</keyword>
<proteinExistence type="predicted"/>
<dbReference type="GO" id="GO:0016746">
    <property type="term" value="F:acyltransferase activity"/>
    <property type="evidence" value="ECO:0007669"/>
    <property type="project" value="UniProtKB-KW"/>
</dbReference>
<dbReference type="Pfam" id="PF01553">
    <property type="entry name" value="Acyltransferase"/>
    <property type="match status" value="1"/>
</dbReference>
<name>A0A1G7DWX4_9SPHI</name>
<dbReference type="EMBL" id="FNAI01000007">
    <property type="protein sequence ID" value="SDE55706.1"/>
    <property type="molecule type" value="Genomic_DNA"/>
</dbReference>
<dbReference type="STRING" id="1391627.SAMN05216464_107157"/>
<keyword evidence="3" id="KW-1185">Reference proteome</keyword>
<dbReference type="CDD" id="cd06551">
    <property type="entry name" value="LPLAT"/>
    <property type="match status" value="1"/>
</dbReference>